<evidence type="ECO:0000313" key="4">
    <source>
        <dbReference type="Proteomes" id="UP000507470"/>
    </source>
</evidence>
<feature type="chain" id="PRO_5026748605" evidence="2">
    <location>
        <begin position="20"/>
        <end position="516"/>
    </location>
</feature>
<evidence type="ECO:0000313" key="3">
    <source>
        <dbReference type="EMBL" id="CAC5381904.1"/>
    </source>
</evidence>
<dbReference type="SUPFAM" id="SSF53474">
    <property type="entry name" value="alpha/beta-Hydrolases"/>
    <property type="match status" value="1"/>
</dbReference>
<evidence type="ECO:0000256" key="2">
    <source>
        <dbReference type="SAM" id="SignalP"/>
    </source>
</evidence>
<dbReference type="Gene3D" id="3.40.50.1820">
    <property type="entry name" value="alpha/beta hydrolase"/>
    <property type="match status" value="1"/>
</dbReference>
<dbReference type="AlphaFoldDB" id="A0A6J8BG88"/>
<reference evidence="3 4" key="1">
    <citation type="submission" date="2020-06" db="EMBL/GenBank/DDBJ databases">
        <authorList>
            <person name="Li R."/>
            <person name="Bekaert M."/>
        </authorList>
    </citation>
    <scope>NUCLEOTIDE SEQUENCE [LARGE SCALE GENOMIC DNA]</scope>
    <source>
        <strain evidence="4">wild</strain>
    </source>
</reference>
<gene>
    <name evidence="3" type="ORF">MCOR_17761</name>
</gene>
<name>A0A6J8BG88_MYTCO</name>
<sequence>MNTLYSATVLVLHAHLCFTLSVEVVKSNCRDPEAAIVFIPAKDIHGDRYIPLGKIKQQHTWYDTYKTLLDLNSGPRYDGIRLRQAEEIIRRSDLKLWVAIFDEQPSLGDMPLAFLLAFTHLKTHGYRGTSTFLAGHGDGGLVAARFGTFSSHILDGVLLYSSYLPSGSLLNKYPTPVLTISGDLDGLTRVTKIVDIFEELQADMAQNPTQKYKTPVIVMEGVNYGQFAFGKLPWWNVEHDLTPEVSHLDAYHSIADYTSAFMVSARNDTKTNVTAAHAFLEQGYSNTQILLQPLSQVKALDQNTELISHWTTTAQQFIVNLLNSTSVEFVNHETDSENSGKEKQPNPSSLTDDFQIVSSTSIMFDKRQKYSSVFPQSPVQLKATMTSQEVVRKMIGTNQFGDPASCQDINQDAFTLAFSKSSKTAQSRYQAKGRPIKFLDDVNVSSKDQWNRAYLHLTYNNTGLFVGATRFHTTETNSDSSVSGQDDCTLLSPYRVMEWIYIDALKNSKLQIKNSV</sequence>
<feature type="region of interest" description="Disordered" evidence="1">
    <location>
        <begin position="331"/>
        <end position="352"/>
    </location>
</feature>
<feature type="signal peptide" evidence="2">
    <location>
        <begin position="1"/>
        <end position="19"/>
    </location>
</feature>
<dbReference type="Proteomes" id="UP000507470">
    <property type="component" value="Unassembled WGS sequence"/>
</dbReference>
<proteinExistence type="predicted"/>
<evidence type="ECO:0000256" key="1">
    <source>
        <dbReference type="SAM" id="MobiDB-lite"/>
    </source>
</evidence>
<dbReference type="EMBL" id="CACVKT020003142">
    <property type="protein sequence ID" value="CAC5381904.1"/>
    <property type="molecule type" value="Genomic_DNA"/>
</dbReference>
<protein>
    <submittedName>
        <fullName evidence="3">Uncharacterized protein</fullName>
    </submittedName>
</protein>
<feature type="compositionally biased region" description="Basic and acidic residues" evidence="1">
    <location>
        <begin position="331"/>
        <end position="344"/>
    </location>
</feature>
<keyword evidence="4" id="KW-1185">Reference proteome</keyword>
<organism evidence="3 4">
    <name type="scientific">Mytilus coruscus</name>
    <name type="common">Sea mussel</name>
    <dbReference type="NCBI Taxonomy" id="42192"/>
    <lineage>
        <taxon>Eukaryota</taxon>
        <taxon>Metazoa</taxon>
        <taxon>Spiralia</taxon>
        <taxon>Lophotrochozoa</taxon>
        <taxon>Mollusca</taxon>
        <taxon>Bivalvia</taxon>
        <taxon>Autobranchia</taxon>
        <taxon>Pteriomorphia</taxon>
        <taxon>Mytilida</taxon>
        <taxon>Mytiloidea</taxon>
        <taxon>Mytilidae</taxon>
        <taxon>Mytilinae</taxon>
        <taxon>Mytilus</taxon>
    </lineage>
</organism>
<dbReference type="OrthoDB" id="2132150at2759"/>
<keyword evidence="2" id="KW-0732">Signal</keyword>
<dbReference type="InterPro" id="IPR029058">
    <property type="entry name" value="AB_hydrolase_fold"/>
</dbReference>
<accession>A0A6J8BG88</accession>